<dbReference type="InterPro" id="IPR042281">
    <property type="entry name" value="GpdQ_beta-strand"/>
</dbReference>
<name>A0A212LBA4_9BACT</name>
<reference evidence="6" key="1">
    <citation type="submission" date="2016-08" db="EMBL/GenBank/DDBJ databases">
        <authorList>
            <person name="Seilhamer J.J."/>
        </authorList>
    </citation>
    <scope>NUCLEOTIDE SEQUENCE</scope>
    <source>
        <strain evidence="6">86-1</strain>
    </source>
</reference>
<evidence type="ECO:0000256" key="3">
    <source>
        <dbReference type="ARBA" id="ARBA00023004"/>
    </source>
</evidence>
<evidence type="ECO:0000256" key="4">
    <source>
        <dbReference type="ARBA" id="ARBA00025742"/>
    </source>
</evidence>
<dbReference type="InterPro" id="IPR029052">
    <property type="entry name" value="Metallo-depent_PP-like"/>
</dbReference>
<protein>
    <submittedName>
        <fullName evidence="6">3',5'-cyclic adenosine monophosphate phosphodiesterase CpdA</fullName>
        <ecNumber evidence="6">3.1.4.17</ecNumber>
    </submittedName>
</protein>
<dbReference type="Gene3D" id="3.60.21.40">
    <property type="entry name" value="GpdQ, catalytic alpha/beta sandwich domain"/>
    <property type="match status" value="1"/>
</dbReference>
<organism evidence="6">
    <name type="scientific">uncultured Desulfovibrio sp</name>
    <dbReference type="NCBI Taxonomy" id="167968"/>
    <lineage>
        <taxon>Bacteria</taxon>
        <taxon>Pseudomonadati</taxon>
        <taxon>Thermodesulfobacteriota</taxon>
        <taxon>Desulfovibrionia</taxon>
        <taxon>Desulfovibrionales</taxon>
        <taxon>Desulfovibrionaceae</taxon>
        <taxon>Desulfovibrio</taxon>
        <taxon>environmental samples</taxon>
    </lineage>
</organism>
<dbReference type="InterPro" id="IPR004843">
    <property type="entry name" value="Calcineurin-like_PHP"/>
</dbReference>
<dbReference type="Gene3D" id="3.30.750.180">
    <property type="entry name" value="GpdQ, beta-strand dimerisation domain"/>
    <property type="match status" value="1"/>
</dbReference>
<accession>A0A212LBA4</accession>
<feature type="domain" description="Calcineurin-like phosphoesterase" evidence="5">
    <location>
        <begin position="1"/>
        <end position="197"/>
    </location>
</feature>
<gene>
    <name evidence="6" type="primary">cpdA</name>
    <name evidence="6" type="ORF">KL86DES1_22170</name>
</gene>
<keyword evidence="2 6" id="KW-0378">Hydrolase</keyword>
<dbReference type="InterPro" id="IPR026575">
    <property type="entry name" value="GpdQ/CpdA-like"/>
</dbReference>
<dbReference type="AlphaFoldDB" id="A0A212LBA4"/>
<comment type="similarity">
    <text evidence="4">Belongs to the cyclic nucleotide phosphodiesterase class-III family.</text>
</comment>
<dbReference type="PANTHER" id="PTHR42988">
    <property type="entry name" value="PHOSPHOHYDROLASE"/>
    <property type="match status" value="1"/>
</dbReference>
<dbReference type="SUPFAM" id="SSF56300">
    <property type="entry name" value="Metallo-dependent phosphatases"/>
    <property type="match status" value="1"/>
</dbReference>
<dbReference type="RefSeq" id="WP_179981339.1">
    <property type="nucleotide sequence ID" value="NZ_LT608333.1"/>
</dbReference>
<dbReference type="EC" id="3.1.4.17" evidence="6"/>
<dbReference type="GO" id="GO:0004114">
    <property type="term" value="F:3',5'-cyclic-nucleotide phosphodiesterase activity"/>
    <property type="evidence" value="ECO:0007669"/>
    <property type="project" value="UniProtKB-EC"/>
</dbReference>
<dbReference type="InterPro" id="IPR042283">
    <property type="entry name" value="GpdQ_catalytic"/>
</dbReference>
<proteinExistence type="inferred from homology"/>
<evidence type="ECO:0000313" key="6">
    <source>
        <dbReference type="EMBL" id="SCM74815.1"/>
    </source>
</evidence>
<sequence length="276" mass="30946">MRILQLSDTHLRGDNKLSFRVVDTRRCLDATVAHLKSMAQKPDVIILSGDLADSGDLNAYHILTELFSPLNIPIYALPGNHDRRDRMQNVLKDWCPSDPDVAPHICYTVEMDDLRLVVLDSTHPGSHSGHFFPAVETWLTGELRKRPQVQTLLFMHHPPFTTGLGVMDEPFENQQLFAALVADNPQLRLCFGHMHRPIITQWQGRLCVTAPSAAMQIDLDLSPEGGDTFVMEAPGYLLHHWENQTLNTHVCQIPTNVTFDGPYPFADSVNPVGPSD</sequence>
<keyword evidence="3" id="KW-0408">Iron</keyword>
<evidence type="ECO:0000256" key="2">
    <source>
        <dbReference type="ARBA" id="ARBA00022801"/>
    </source>
</evidence>
<dbReference type="EMBL" id="FMJC01000002">
    <property type="protein sequence ID" value="SCM74815.1"/>
    <property type="molecule type" value="Genomic_DNA"/>
</dbReference>
<dbReference type="PANTHER" id="PTHR42988:SF2">
    <property type="entry name" value="CYCLIC NUCLEOTIDE PHOSPHODIESTERASE CBUA0032-RELATED"/>
    <property type="match status" value="1"/>
</dbReference>
<dbReference type="GO" id="GO:0046872">
    <property type="term" value="F:metal ion binding"/>
    <property type="evidence" value="ECO:0007669"/>
    <property type="project" value="UniProtKB-KW"/>
</dbReference>
<dbReference type="CDD" id="cd07402">
    <property type="entry name" value="MPP_GpdQ"/>
    <property type="match status" value="1"/>
</dbReference>
<dbReference type="Pfam" id="PF00149">
    <property type="entry name" value="Metallophos"/>
    <property type="match status" value="1"/>
</dbReference>
<evidence type="ECO:0000256" key="1">
    <source>
        <dbReference type="ARBA" id="ARBA00022723"/>
    </source>
</evidence>
<evidence type="ECO:0000259" key="5">
    <source>
        <dbReference type="Pfam" id="PF00149"/>
    </source>
</evidence>
<dbReference type="InterPro" id="IPR050884">
    <property type="entry name" value="CNP_phosphodiesterase-III"/>
</dbReference>
<keyword evidence="1" id="KW-0479">Metal-binding</keyword>